<dbReference type="InterPro" id="IPR017452">
    <property type="entry name" value="GPCR_Rhodpsn_7TM"/>
</dbReference>
<evidence type="ECO:0000256" key="8">
    <source>
        <dbReference type="ARBA" id="ARBA00023170"/>
    </source>
</evidence>
<keyword evidence="5 10" id="KW-0297">G-protein coupled receptor</keyword>
<keyword evidence="2" id="KW-1003">Cell membrane</keyword>
<dbReference type="InterPro" id="IPR000276">
    <property type="entry name" value="GPCR_Rhodpsn"/>
</dbReference>
<evidence type="ECO:0000256" key="9">
    <source>
        <dbReference type="ARBA" id="ARBA00023224"/>
    </source>
</evidence>
<evidence type="ECO:0000256" key="1">
    <source>
        <dbReference type="ARBA" id="ARBA00004651"/>
    </source>
</evidence>
<evidence type="ECO:0000256" key="3">
    <source>
        <dbReference type="ARBA" id="ARBA00022692"/>
    </source>
</evidence>
<name>A0A2G8K3X7_STIJA</name>
<dbReference type="GO" id="GO:0005886">
    <property type="term" value="C:plasma membrane"/>
    <property type="evidence" value="ECO:0007669"/>
    <property type="project" value="UniProtKB-SubCell"/>
</dbReference>
<keyword evidence="14" id="KW-1185">Reference proteome</keyword>
<dbReference type="EMBL" id="MRZV01000910">
    <property type="protein sequence ID" value="PIK42707.1"/>
    <property type="molecule type" value="Genomic_DNA"/>
</dbReference>
<dbReference type="SUPFAM" id="SSF81321">
    <property type="entry name" value="Family A G protein-coupled receptor-like"/>
    <property type="match status" value="1"/>
</dbReference>
<accession>A0A2G8K3X7</accession>
<evidence type="ECO:0000259" key="12">
    <source>
        <dbReference type="PROSITE" id="PS50262"/>
    </source>
</evidence>
<reference evidence="13 14" key="1">
    <citation type="journal article" date="2017" name="PLoS Biol.">
        <title>The sea cucumber genome provides insights into morphological evolution and visceral regeneration.</title>
        <authorList>
            <person name="Zhang X."/>
            <person name="Sun L."/>
            <person name="Yuan J."/>
            <person name="Sun Y."/>
            <person name="Gao Y."/>
            <person name="Zhang L."/>
            <person name="Li S."/>
            <person name="Dai H."/>
            <person name="Hamel J.F."/>
            <person name="Liu C."/>
            <person name="Yu Y."/>
            <person name="Liu S."/>
            <person name="Lin W."/>
            <person name="Guo K."/>
            <person name="Jin S."/>
            <person name="Xu P."/>
            <person name="Storey K.B."/>
            <person name="Huan P."/>
            <person name="Zhang T."/>
            <person name="Zhou Y."/>
            <person name="Zhang J."/>
            <person name="Lin C."/>
            <person name="Li X."/>
            <person name="Xing L."/>
            <person name="Huo D."/>
            <person name="Sun M."/>
            <person name="Wang L."/>
            <person name="Mercier A."/>
            <person name="Li F."/>
            <person name="Yang H."/>
            <person name="Xiang J."/>
        </authorList>
    </citation>
    <scope>NUCLEOTIDE SEQUENCE [LARGE SCALE GENOMIC DNA]</scope>
    <source>
        <strain evidence="13">Shaxun</strain>
        <tissue evidence="13">Muscle</tissue>
    </source>
</reference>
<protein>
    <recommendedName>
        <fullName evidence="12">G-protein coupled receptors family 1 profile domain-containing protein</fullName>
    </recommendedName>
</protein>
<evidence type="ECO:0000256" key="2">
    <source>
        <dbReference type="ARBA" id="ARBA00022475"/>
    </source>
</evidence>
<feature type="transmembrane region" description="Helical" evidence="11">
    <location>
        <begin position="105"/>
        <end position="126"/>
    </location>
</feature>
<gene>
    <name evidence="13" type="ORF">BSL78_20431</name>
</gene>
<evidence type="ECO:0000256" key="6">
    <source>
        <dbReference type="ARBA" id="ARBA00023136"/>
    </source>
</evidence>
<comment type="caution">
    <text evidence="13">The sequence shown here is derived from an EMBL/GenBank/DDBJ whole genome shotgun (WGS) entry which is preliminary data.</text>
</comment>
<dbReference type="PANTHER" id="PTHR24248:SF199">
    <property type="entry name" value="IP13425P-RELATED"/>
    <property type="match status" value="1"/>
</dbReference>
<dbReference type="Gene3D" id="1.20.1070.10">
    <property type="entry name" value="Rhodopsin 7-helix transmembrane proteins"/>
    <property type="match status" value="1"/>
</dbReference>
<dbReference type="PRINTS" id="PR00237">
    <property type="entry name" value="GPCRRHODOPSN"/>
</dbReference>
<proteinExistence type="inferred from homology"/>
<keyword evidence="7" id="KW-1015">Disulfide bond</keyword>
<feature type="transmembrane region" description="Helical" evidence="11">
    <location>
        <begin position="188"/>
        <end position="212"/>
    </location>
</feature>
<keyword evidence="8 10" id="KW-0675">Receptor</keyword>
<evidence type="ECO:0000313" key="13">
    <source>
        <dbReference type="EMBL" id="PIK42707.1"/>
    </source>
</evidence>
<dbReference type="PANTHER" id="PTHR24248">
    <property type="entry name" value="ADRENERGIC RECEPTOR-RELATED G-PROTEIN COUPLED RECEPTOR"/>
    <property type="match status" value="1"/>
</dbReference>
<dbReference type="PROSITE" id="PS00237">
    <property type="entry name" value="G_PROTEIN_RECEP_F1_1"/>
    <property type="match status" value="1"/>
</dbReference>
<feature type="transmembrane region" description="Helical" evidence="11">
    <location>
        <begin position="23"/>
        <end position="55"/>
    </location>
</feature>
<keyword evidence="3 10" id="KW-0812">Transmembrane</keyword>
<comment type="similarity">
    <text evidence="10">Belongs to the G-protein coupled receptor 1 family.</text>
</comment>
<feature type="domain" description="G-protein coupled receptors family 1 profile" evidence="12">
    <location>
        <begin position="47"/>
        <end position="207"/>
    </location>
</feature>
<dbReference type="CDD" id="cd00637">
    <property type="entry name" value="7tm_classA_rhodopsin-like"/>
    <property type="match status" value="1"/>
</dbReference>
<keyword evidence="4 11" id="KW-1133">Transmembrane helix</keyword>
<dbReference type="STRING" id="307972.A0A2G8K3X7"/>
<evidence type="ECO:0000313" key="14">
    <source>
        <dbReference type="Proteomes" id="UP000230750"/>
    </source>
</evidence>
<evidence type="ECO:0000256" key="10">
    <source>
        <dbReference type="RuleBase" id="RU000688"/>
    </source>
</evidence>
<dbReference type="AlphaFoldDB" id="A0A2G8K3X7"/>
<comment type="subcellular location">
    <subcellularLocation>
        <location evidence="1">Cell membrane</location>
        <topology evidence="1">Multi-pass membrane protein</topology>
    </subcellularLocation>
</comment>
<dbReference type="Pfam" id="PF00001">
    <property type="entry name" value="7tm_1"/>
    <property type="match status" value="1"/>
</dbReference>
<keyword evidence="6 11" id="KW-0472">Membrane</keyword>
<dbReference type="GO" id="GO:0043410">
    <property type="term" value="P:positive regulation of MAPK cascade"/>
    <property type="evidence" value="ECO:0007669"/>
    <property type="project" value="TreeGrafter"/>
</dbReference>
<evidence type="ECO:0000256" key="4">
    <source>
        <dbReference type="ARBA" id="ARBA00022989"/>
    </source>
</evidence>
<keyword evidence="9 10" id="KW-0807">Transducer</keyword>
<evidence type="ECO:0000256" key="7">
    <source>
        <dbReference type="ARBA" id="ARBA00023157"/>
    </source>
</evidence>
<evidence type="ECO:0000256" key="11">
    <source>
        <dbReference type="SAM" id="Phobius"/>
    </source>
</evidence>
<dbReference type="PROSITE" id="PS50262">
    <property type="entry name" value="G_PROTEIN_RECEP_F1_2"/>
    <property type="match status" value="1"/>
</dbReference>
<dbReference type="Proteomes" id="UP000230750">
    <property type="component" value="Unassembled WGS sequence"/>
</dbReference>
<feature type="transmembrane region" description="Helical" evidence="11">
    <location>
        <begin position="67"/>
        <end position="89"/>
    </location>
</feature>
<feature type="transmembrane region" description="Helical" evidence="11">
    <location>
        <begin position="146"/>
        <end position="168"/>
    </location>
</feature>
<dbReference type="GO" id="GO:0004993">
    <property type="term" value="F:G protein-coupled serotonin receptor activity"/>
    <property type="evidence" value="ECO:0007669"/>
    <property type="project" value="UniProtKB-ARBA"/>
</dbReference>
<evidence type="ECO:0000256" key="5">
    <source>
        <dbReference type="ARBA" id="ARBA00023040"/>
    </source>
</evidence>
<dbReference type="GO" id="GO:0071880">
    <property type="term" value="P:adenylate cyclase-activating adrenergic receptor signaling pathway"/>
    <property type="evidence" value="ECO:0007669"/>
    <property type="project" value="TreeGrafter"/>
</dbReference>
<organism evidence="13 14">
    <name type="scientific">Stichopus japonicus</name>
    <name type="common">Sea cucumber</name>
    <dbReference type="NCBI Taxonomy" id="307972"/>
    <lineage>
        <taxon>Eukaryota</taxon>
        <taxon>Metazoa</taxon>
        <taxon>Echinodermata</taxon>
        <taxon>Eleutherozoa</taxon>
        <taxon>Echinozoa</taxon>
        <taxon>Holothuroidea</taxon>
        <taxon>Aspidochirotacea</taxon>
        <taxon>Aspidochirotida</taxon>
        <taxon>Stichopodidae</taxon>
        <taxon>Apostichopus</taxon>
    </lineage>
</organism>
<sequence>MDLKNISASFPPLPKDGELGEPAAFQFLTILFCCFLTMLIFIIGTVYNCMLLIAFKRSRKLKTPTNYLIVSLAVADLIVCSLVLTLAAYQELDDQFRFGNLLCKIWIGLSSFACVVSIWHICFVAIDRYISITYHLWYKKQPKFNFALKLTLMAWIISFLITIIPVLFFGGLSERDSSGYCFLNTDVLFVAFVDLFAFLIPTLITLILNGLTGKSVLGLQRRVTTEPQNQNMLRPNPNRTGETSRTISTLENAEATNEMRAASFPRGGSFGCSERQKARVQGSSLQDGRLKIDKSDYKEQYLTVPSVSNRLICQPLRRMDNIQFDNKRTHQAAAGQLPTELWRESKSLRPGNSASINNSHARQIQLLRNGALQGMRREKEKLC</sequence>
<dbReference type="OrthoDB" id="5989093at2759"/>